<dbReference type="SMART" id="SM00388">
    <property type="entry name" value="HisKA"/>
    <property type="match status" value="1"/>
</dbReference>
<evidence type="ECO:0000256" key="5">
    <source>
        <dbReference type="ARBA" id="ARBA00022553"/>
    </source>
</evidence>
<dbReference type="Gene3D" id="3.30.565.10">
    <property type="entry name" value="Histidine kinase-like ATPase, C-terminal domain"/>
    <property type="match status" value="1"/>
</dbReference>
<dbReference type="Pfam" id="PF00512">
    <property type="entry name" value="HisKA"/>
    <property type="match status" value="1"/>
</dbReference>
<feature type="transmembrane region" description="Helical" evidence="12">
    <location>
        <begin position="12"/>
        <end position="31"/>
    </location>
</feature>
<keyword evidence="10" id="KW-0902">Two-component regulatory system</keyword>
<keyword evidence="11 12" id="KW-0472">Membrane</keyword>
<reference evidence="16" key="1">
    <citation type="journal article" date="2020" name="Microbiol. Resour. Announc.">
        <title>Complete Genome Sequence of Geobacillus sp. Strain E55-1, Isolated from Mine Geyser in Japan.</title>
        <authorList>
            <person name="Miyazaki K."/>
            <person name="Hase E."/>
            <person name="Tokito N."/>
        </authorList>
    </citation>
    <scope>NUCLEOTIDE SEQUENCE [LARGE SCALE GENOMIC DNA]</scope>
    <source>
        <strain evidence="16">E55-1</strain>
    </source>
</reference>
<dbReference type="GO" id="GO:0005524">
    <property type="term" value="F:ATP binding"/>
    <property type="evidence" value="ECO:0007669"/>
    <property type="project" value="UniProtKB-KW"/>
</dbReference>
<dbReference type="SUPFAM" id="SSF55874">
    <property type="entry name" value="ATPase domain of HSP90 chaperone/DNA topoisomerase II/histidine kinase"/>
    <property type="match status" value="1"/>
</dbReference>
<keyword evidence="5" id="KW-0597">Phosphoprotein</keyword>
<organism evidence="15 16">
    <name type="scientific">Geobacillus subterraneus</name>
    <dbReference type="NCBI Taxonomy" id="129338"/>
    <lineage>
        <taxon>Bacteria</taxon>
        <taxon>Bacillati</taxon>
        <taxon>Bacillota</taxon>
        <taxon>Bacilli</taxon>
        <taxon>Bacillales</taxon>
        <taxon>Anoxybacillaceae</taxon>
        <taxon>Geobacillus</taxon>
    </lineage>
</organism>
<dbReference type="CDD" id="cd16922">
    <property type="entry name" value="HATPase_EvgS-ArcB-TorS-like"/>
    <property type="match status" value="1"/>
</dbReference>
<feature type="domain" description="Histidine kinase" evidence="13">
    <location>
        <begin position="136"/>
        <end position="351"/>
    </location>
</feature>
<dbReference type="EMBL" id="AP022557">
    <property type="protein sequence ID" value="BBW96987.1"/>
    <property type="molecule type" value="Genomic_DNA"/>
</dbReference>
<evidence type="ECO:0000256" key="10">
    <source>
        <dbReference type="ARBA" id="ARBA00023012"/>
    </source>
</evidence>
<dbReference type="PRINTS" id="PR00344">
    <property type="entry name" value="BCTRLSENSOR"/>
</dbReference>
<keyword evidence="12" id="KW-0812">Transmembrane</keyword>
<dbReference type="FunFam" id="1.10.287.130:FF:000001">
    <property type="entry name" value="Two-component sensor histidine kinase"/>
    <property type="match status" value="1"/>
</dbReference>
<dbReference type="PROSITE" id="PS50109">
    <property type="entry name" value="HIS_KIN"/>
    <property type="match status" value="1"/>
</dbReference>
<evidence type="ECO:0000256" key="2">
    <source>
        <dbReference type="ARBA" id="ARBA00004651"/>
    </source>
</evidence>
<dbReference type="SUPFAM" id="SSF47384">
    <property type="entry name" value="Homodimeric domain of signal transducing histidine kinase"/>
    <property type="match status" value="1"/>
</dbReference>
<evidence type="ECO:0000259" key="14">
    <source>
        <dbReference type="PROSITE" id="PS50885"/>
    </source>
</evidence>
<dbReference type="InterPro" id="IPR003660">
    <property type="entry name" value="HAMP_dom"/>
</dbReference>
<name>A0A679FRU7_9BACL</name>
<dbReference type="PANTHER" id="PTHR43711">
    <property type="entry name" value="TWO-COMPONENT HISTIDINE KINASE"/>
    <property type="match status" value="1"/>
</dbReference>
<evidence type="ECO:0000313" key="15">
    <source>
        <dbReference type="EMBL" id="BBW96987.1"/>
    </source>
</evidence>
<proteinExistence type="predicted"/>
<dbReference type="InterPro" id="IPR003594">
    <property type="entry name" value="HATPase_dom"/>
</dbReference>
<dbReference type="PANTHER" id="PTHR43711:SF1">
    <property type="entry name" value="HISTIDINE KINASE 1"/>
    <property type="match status" value="1"/>
</dbReference>
<dbReference type="InterPro" id="IPR005467">
    <property type="entry name" value="His_kinase_dom"/>
</dbReference>
<evidence type="ECO:0000313" key="16">
    <source>
        <dbReference type="Proteomes" id="UP000501421"/>
    </source>
</evidence>
<dbReference type="GO" id="GO:0000155">
    <property type="term" value="F:phosphorelay sensor kinase activity"/>
    <property type="evidence" value="ECO:0007669"/>
    <property type="project" value="InterPro"/>
</dbReference>
<evidence type="ECO:0000256" key="11">
    <source>
        <dbReference type="ARBA" id="ARBA00023136"/>
    </source>
</evidence>
<keyword evidence="8 15" id="KW-0418">Kinase</keyword>
<feature type="transmembrane region" description="Helical" evidence="12">
    <location>
        <begin position="51"/>
        <end position="71"/>
    </location>
</feature>
<dbReference type="Gene3D" id="1.10.287.130">
    <property type="match status" value="1"/>
</dbReference>
<evidence type="ECO:0000256" key="3">
    <source>
        <dbReference type="ARBA" id="ARBA00012438"/>
    </source>
</evidence>
<dbReference type="SMART" id="SM00387">
    <property type="entry name" value="HATPase_c"/>
    <property type="match status" value="1"/>
</dbReference>
<dbReference type="InterPro" id="IPR036097">
    <property type="entry name" value="HisK_dim/P_sf"/>
</dbReference>
<dbReference type="Proteomes" id="UP000501421">
    <property type="component" value="Chromosome"/>
</dbReference>
<dbReference type="InterPro" id="IPR050736">
    <property type="entry name" value="Sensor_HK_Regulatory"/>
</dbReference>
<dbReference type="EC" id="2.7.13.3" evidence="3"/>
<dbReference type="CDD" id="cd06225">
    <property type="entry name" value="HAMP"/>
    <property type="match status" value="1"/>
</dbReference>
<dbReference type="InterPro" id="IPR036890">
    <property type="entry name" value="HATPase_C_sf"/>
</dbReference>
<evidence type="ECO:0000259" key="13">
    <source>
        <dbReference type="PROSITE" id="PS50109"/>
    </source>
</evidence>
<evidence type="ECO:0000256" key="7">
    <source>
        <dbReference type="ARBA" id="ARBA00022741"/>
    </source>
</evidence>
<dbReference type="PROSITE" id="PS50885">
    <property type="entry name" value="HAMP"/>
    <property type="match status" value="1"/>
</dbReference>
<dbReference type="InterPro" id="IPR003661">
    <property type="entry name" value="HisK_dim/P_dom"/>
</dbReference>
<keyword evidence="12" id="KW-1133">Transmembrane helix</keyword>
<protein>
    <recommendedName>
        <fullName evidence="3">histidine kinase</fullName>
        <ecNumber evidence="3">2.7.13.3</ecNumber>
    </recommendedName>
</protein>
<evidence type="ECO:0000256" key="8">
    <source>
        <dbReference type="ARBA" id="ARBA00022777"/>
    </source>
</evidence>
<feature type="domain" description="HAMP" evidence="14">
    <location>
        <begin position="80"/>
        <end position="128"/>
    </location>
</feature>
<keyword evidence="4" id="KW-1003">Cell membrane</keyword>
<dbReference type="RefSeq" id="WP_031404959.1">
    <property type="nucleotide sequence ID" value="NZ_AP022557.1"/>
</dbReference>
<accession>A0A679FRU7</accession>
<dbReference type="GO" id="GO:0005886">
    <property type="term" value="C:plasma membrane"/>
    <property type="evidence" value="ECO:0007669"/>
    <property type="project" value="UniProtKB-SubCell"/>
</dbReference>
<keyword evidence="9" id="KW-0067">ATP-binding</keyword>
<dbReference type="InterPro" id="IPR004358">
    <property type="entry name" value="Sig_transdc_His_kin-like_C"/>
</dbReference>
<evidence type="ECO:0000256" key="6">
    <source>
        <dbReference type="ARBA" id="ARBA00022679"/>
    </source>
</evidence>
<comment type="catalytic activity">
    <reaction evidence="1">
        <text>ATP + protein L-histidine = ADP + protein N-phospho-L-histidine.</text>
        <dbReference type="EC" id="2.7.13.3"/>
    </reaction>
</comment>
<gene>
    <name evidence="15" type="ORF">GsuE55_18200</name>
</gene>
<evidence type="ECO:0000256" key="4">
    <source>
        <dbReference type="ARBA" id="ARBA00022475"/>
    </source>
</evidence>
<evidence type="ECO:0000256" key="12">
    <source>
        <dbReference type="SAM" id="Phobius"/>
    </source>
</evidence>
<sequence length="354" mass="40295">MKRLRFVLKSILTVIAVMSIVSLFWTAAYFITEALYTRFAWRPHPLVRQIISSILGFLLFGMTMSAISPFLRKREKVFWQHLIDAINRIAKGDFRVNLQADWGGRNHPFAELVTRINDMAANLQAMEEMRQEFISNVSHEIGSPLTSIRGFARALKNEDLSREQRLHYLDIIETECVRLSKLSENLLRLAMLDSDRYPFHPTSYRLDTQLQTLILHCEPQWAEKELDMCVLLEKVIITADEDLLSQVWLNLIHNAIKFTPKGGTITIQLQRRGEQAIVTVSDTGPGINEHDQLRIFERFYKADKSRHRAAGGSGLGLSIAKKIVDIHHGIISVQSQPGEGATFTVELPVHGPVS</sequence>
<evidence type="ECO:0000256" key="9">
    <source>
        <dbReference type="ARBA" id="ARBA00022840"/>
    </source>
</evidence>
<dbReference type="AlphaFoldDB" id="A0A679FRU7"/>
<keyword evidence="7" id="KW-0547">Nucleotide-binding</keyword>
<keyword evidence="16" id="KW-1185">Reference proteome</keyword>
<dbReference type="CDD" id="cd00082">
    <property type="entry name" value="HisKA"/>
    <property type="match status" value="1"/>
</dbReference>
<evidence type="ECO:0000256" key="1">
    <source>
        <dbReference type="ARBA" id="ARBA00000085"/>
    </source>
</evidence>
<comment type="subcellular location">
    <subcellularLocation>
        <location evidence="2">Cell membrane</location>
        <topology evidence="2">Multi-pass membrane protein</topology>
    </subcellularLocation>
</comment>
<dbReference type="FunFam" id="3.30.565.10:FF:000006">
    <property type="entry name" value="Sensor histidine kinase WalK"/>
    <property type="match status" value="1"/>
</dbReference>
<dbReference type="Pfam" id="PF02518">
    <property type="entry name" value="HATPase_c"/>
    <property type="match status" value="1"/>
</dbReference>
<keyword evidence="6" id="KW-0808">Transferase</keyword>